<dbReference type="FunCoup" id="A0A165IBU2">
    <property type="interactions" value="25"/>
</dbReference>
<dbReference type="Pfam" id="PF02894">
    <property type="entry name" value="GFO_IDH_MocA_C"/>
    <property type="match status" value="1"/>
</dbReference>
<dbReference type="Gene3D" id="3.30.360.10">
    <property type="entry name" value="Dihydrodipicolinate Reductase, domain 2"/>
    <property type="match status" value="1"/>
</dbReference>
<keyword evidence="2" id="KW-0560">Oxidoreductase</keyword>
<dbReference type="PANTHER" id="PTHR43708">
    <property type="entry name" value="CONSERVED EXPRESSED OXIDOREDUCTASE (EUROFUNG)"/>
    <property type="match status" value="1"/>
</dbReference>
<comment type="similarity">
    <text evidence="1">Belongs to the Gfo/Idh/MocA family.</text>
</comment>
<dbReference type="Gene3D" id="3.40.50.720">
    <property type="entry name" value="NAD(P)-binding Rossmann-like Domain"/>
    <property type="match status" value="1"/>
</dbReference>
<dbReference type="GO" id="GO:0016491">
    <property type="term" value="F:oxidoreductase activity"/>
    <property type="evidence" value="ECO:0007669"/>
    <property type="project" value="UniProtKB-KW"/>
</dbReference>
<dbReference type="SUPFAM" id="SSF51735">
    <property type="entry name" value="NAD(P)-binding Rossmann-fold domains"/>
    <property type="match status" value="1"/>
</dbReference>
<protein>
    <submittedName>
        <fullName evidence="5">Oxidoreductase</fullName>
    </submittedName>
</protein>
<dbReference type="OrthoDB" id="446809at2759"/>
<feature type="domain" description="Gfo/Idh/MocA-like oxidoreductase N-terminal" evidence="3">
    <location>
        <begin position="6"/>
        <end position="102"/>
    </location>
</feature>
<organism evidence="5 6">
    <name type="scientific">Laetiporus sulphureus 93-53</name>
    <dbReference type="NCBI Taxonomy" id="1314785"/>
    <lineage>
        <taxon>Eukaryota</taxon>
        <taxon>Fungi</taxon>
        <taxon>Dikarya</taxon>
        <taxon>Basidiomycota</taxon>
        <taxon>Agaricomycotina</taxon>
        <taxon>Agaricomycetes</taxon>
        <taxon>Polyporales</taxon>
        <taxon>Laetiporus</taxon>
    </lineage>
</organism>
<dbReference type="Pfam" id="PF01408">
    <property type="entry name" value="GFO_IDH_MocA"/>
    <property type="match status" value="1"/>
</dbReference>
<sequence length="409" mass="44857">MPTRPIKTAVLGLGLGGLTFHIPFLLALPAHFTLHAVLERTPDPAQPKGKVAARFGAIARDVRVYRTLAEVLGDGEVELVVVSTPSGMHCELARRGLEAGKHAGSQQYILLEAKTDSHAGTVLVDKPVTATAAEARELAALAKARGLVLYPYQNCRFNADFLALRKLLALPPDDPRSLGTLVEFESRYDRYRTTIRNSWKDVPAPANGLTYDLGSHLIDQALVLFGRPEKITAFIENVRGVGSEEVDDCFTIFLRYPPRPAAVHTDVQPTSLTVILRSHILSVRSPQLRYVVRGTTGTYTKFGIDVQEAQLKAMASPTEIVDSPSYGREPEELWGTLENLAADGAVSRTTWSTSERGSYAALFVNLAETIREGKAQVVKWEEASDVIEMIELAYRSAREERTVPVPPFA</sequence>
<evidence type="ECO:0000313" key="5">
    <source>
        <dbReference type="EMBL" id="KZT12863.1"/>
    </source>
</evidence>
<dbReference type="EMBL" id="KV427605">
    <property type="protein sequence ID" value="KZT12863.1"/>
    <property type="molecule type" value="Genomic_DNA"/>
</dbReference>
<dbReference type="GO" id="GO:0000166">
    <property type="term" value="F:nucleotide binding"/>
    <property type="evidence" value="ECO:0007669"/>
    <property type="project" value="InterPro"/>
</dbReference>
<feature type="domain" description="Gfo/Idh/MocA-like oxidoreductase C-terminal" evidence="4">
    <location>
        <begin position="177"/>
        <end position="405"/>
    </location>
</feature>
<gene>
    <name evidence="5" type="ORF">LAESUDRAFT_753904</name>
</gene>
<dbReference type="InterPro" id="IPR051317">
    <property type="entry name" value="Gfo/Idh/MocA_oxidoreduct"/>
</dbReference>
<evidence type="ECO:0000313" key="6">
    <source>
        <dbReference type="Proteomes" id="UP000076871"/>
    </source>
</evidence>
<proteinExistence type="inferred from homology"/>
<dbReference type="InterPro" id="IPR036291">
    <property type="entry name" value="NAD(P)-bd_dom_sf"/>
</dbReference>
<evidence type="ECO:0000259" key="3">
    <source>
        <dbReference type="Pfam" id="PF01408"/>
    </source>
</evidence>
<evidence type="ECO:0000256" key="1">
    <source>
        <dbReference type="ARBA" id="ARBA00010928"/>
    </source>
</evidence>
<accession>A0A165IBU2</accession>
<dbReference type="AlphaFoldDB" id="A0A165IBU2"/>
<dbReference type="PANTHER" id="PTHR43708:SF5">
    <property type="entry name" value="CONSERVED EXPRESSED OXIDOREDUCTASE (EUROFUNG)-RELATED"/>
    <property type="match status" value="1"/>
</dbReference>
<dbReference type="InterPro" id="IPR000683">
    <property type="entry name" value="Gfo/Idh/MocA-like_OxRdtase_N"/>
</dbReference>
<evidence type="ECO:0000259" key="4">
    <source>
        <dbReference type="Pfam" id="PF02894"/>
    </source>
</evidence>
<dbReference type="Proteomes" id="UP000076871">
    <property type="component" value="Unassembled WGS sequence"/>
</dbReference>
<name>A0A165IBU2_9APHY</name>
<reference evidence="5 6" key="1">
    <citation type="journal article" date="2016" name="Mol. Biol. Evol.">
        <title>Comparative Genomics of Early-Diverging Mushroom-Forming Fungi Provides Insights into the Origins of Lignocellulose Decay Capabilities.</title>
        <authorList>
            <person name="Nagy L.G."/>
            <person name="Riley R."/>
            <person name="Tritt A."/>
            <person name="Adam C."/>
            <person name="Daum C."/>
            <person name="Floudas D."/>
            <person name="Sun H."/>
            <person name="Yadav J.S."/>
            <person name="Pangilinan J."/>
            <person name="Larsson K.H."/>
            <person name="Matsuura K."/>
            <person name="Barry K."/>
            <person name="Labutti K."/>
            <person name="Kuo R."/>
            <person name="Ohm R.A."/>
            <person name="Bhattacharya S.S."/>
            <person name="Shirouzu T."/>
            <person name="Yoshinaga Y."/>
            <person name="Martin F.M."/>
            <person name="Grigoriev I.V."/>
            <person name="Hibbett D.S."/>
        </authorList>
    </citation>
    <scope>NUCLEOTIDE SEQUENCE [LARGE SCALE GENOMIC DNA]</scope>
    <source>
        <strain evidence="5 6">93-53</strain>
    </source>
</reference>
<dbReference type="GeneID" id="63828846"/>
<dbReference type="STRING" id="1314785.A0A165IBU2"/>
<dbReference type="InParanoid" id="A0A165IBU2"/>
<dbReference type="InterPro" id="IPR004104">
    <property type="entry name" value="Gfo/Idh/MocA-like_OxRdtase_C"/>
</dbReference>
<keyword evidence="6" id="KW-1185">Reference proteome</keyword>
<dbReference type="RefSeq" id="XP_040770373.1">
    <property type="nucleotide sequence ID" value="XM_040911818.1"/>
</dbReference>
<evidence type="ECO:0000256" key="2">
    <source>
        <dbReference type="ARBA" id="ARBA00023002"/>
    </source>
</evidence>